<dbReference type="Pfam" id="PF12833">
    <property type="entry name" value="HTH_18"/>
    <property type="match status" value="1"/>
</dbReference>
<dbReference type="PANTHER" id="PTHR46796:SF6">
    <property type="entry name" value="ARAC SUBFAMILY"/>
    <property type="match status" value="1"/>
</dbReference>
<keyword evidence="6" id="KW-1185">Reference proteome</keyword>
<dbReference type="PROSITE" id="PS01124">
    <property type="entry name" value="HTH_ARAC_FAMILY_2"/>
    <property type="match status" value="1"/>
</dbReference>
<proteinExistence type="predicted"/>
<feature type="domain" description="HTH araC/xylS-type" evidence="4">
    <location>
        <begin position="203"/>
        <end position="300"/>
    </location>
</feature>
<dbReference type="InterPro" id="IPR009057">
    <property type="entry name" value="Homeodomain-like_sf"/>
</dbReference>
<evidence type="ECO:0000256" key="3">
    <source>
        <dbReference type="ARBA" id="ARBA00023163"/>
    </source>
</evidence>
<dbReference type="AlphaFoldDB" id="A0A1T5GNZ0"/>
<dbReference type="SMART" id="SM00342">
    <property type="entry name" value="HTH_ARAC"/>
    <property type="match status" value="1"/>
</dbReference>
<evidence type="ECO:0000313" key="5">
    <source>
        <dbReference type="EMBL" id="SKC10144.1"/>
    </source>
</evidence>
<evidence type="ECO:0000256" key="2">
    <source>
        <dbReference type="ARBA" id="ARBA00023125"/>
    </source>
</evidence>
<dbReference type="GO" id="GO:0003700">
    <property type="term" value="F:DNA-binding transcription factor activity"/>
    <property type="evidence" value="ECO:0007669"/>
    <property type="project" value="InterPro"/>
</dbReference>
<dbReference type="Pfam" id="PF06719">
    <property type="entry name" value="AraC_N"/>
    <property type="match status" value="1"/>
</dbReference>
<dbReference type="PANTHER" id="PTHR46796">
    <property type="entry name" value="HTH-TYPE TRANSCRIPTIONAL ACTIVATOR RHAS-RELATED"/>
    <property type="match status" value="1"/>
</dbReference>
<dbReference type="Gene3D" id="1.10.10.60">
    <property type="entry name" value="Homeodomain-like"/>
    <property type="match status" value="2"/>
</dbReference>
<dbReference type="InterPro" id="IPR050204">
    <property type="entry name" value="AraC_XylS_family_regulators"/>
</dbReference>
<dbReference type="SUPFAM" id="SSF46689">
    <property type="entry name" value="Homeodomain-like"/>
    <property type="match status" value="2"/>
</dbReference>
<keyword evidence="2 5" id="KW-0238">DNA-binding</keyword>
<dbReference type="InterPro" id="IPR018062">
    <property type="entry name" value="HTH_AraC-typ_CS"/>
</dbReference>
<protein>
    <submittedName>
        <fullName evidence="5">AraC-type DNA-binding protein</fullName>
    </submittedName>
</protein>
<reference evidence="6" key="1">
    <citation type="submission" date="2017-02" db="EMBL/GenBank/DDBJ databases">
        <authorList>
            <person name="Varghese N."/>
            <person name="Submissions S."/>
        </authorList>
    </citation>
    <scope>NUCLEOTIDE SEQUENCE [LARGE SCALE GENOMIC DNA]</scope>
    <source>
        <strain evidence="6">DSM 24091</strain>
    </source>
</reference>
<dbReference type="GO" id="GO:0043565">
    <property type="term" value="F:sequence-specific DNA binding"/>
    <property type="evidence" value="ECO:0007669"/>
    <property type="project" value="InterPro"/>
</dbReference>
<gene>
    <name evidence="5" type="ORF">SAMN05660841_04237</name>
</gene>
<keyword evidence="1" id="KW-0805">Transcription regulation</keyword>
<evidence type="ECO:0000313" key="6">
    <source>
        <dbReference type="Proteomes" id="UP000190150"/>
    </source>
</evidence>
<sequence length="300" mass="34046">MANNTMVQLLPLSKESEISTLVENRRAFTIDSLELNVYETYKPSERVPLRFDDIVMINMIQGKKVMHINDEHSFEYLPGQMIVLPASVGMNIDFPEATYGNPTQCTALTISRDRIESVMAYLNEFYPKTSITGSWQLDNDQYHLYNTPELAALLNKLFQIMTSADPLKNALADLTFKELVIKLLQTQSLLALELGKATTTVLGHLKDFIRKHVAEKLSLDMLEKVSNMSKSSLTRMFKQELGVSPMEYILRQRLTKAKELLLVTKSVKEACFGAGFNDVNYFVRLFKNREGLTPGAFILS</sequence>
<dbReference type="InterPro" id="IPR009594">
    <property type="entry name" value="Tscrpt_reg_HTH_AraC_N"/>
</dbReference>
<dbReference type="STRING" id="1513896.SAMN05660841_04237"/>
<dbReference type="InterPro" id="IPR018060">
    <property type="entry name" value="HTH_AraC"/>
</dbReference>
<keyword evidence="3" id="KW-0804">Transcription</keyword>
<dbReference type="EMBL" id="FUZF01000029">
    <property type="protein sequence ID" value="SKC10144.1"/>
    <property type="molecule type" value="Genomic_DNA"/>
</dbReference>
<evidence type="ECO:0000259" key="4">
    <source>
        <dbReference type="PROSITE" id="PS01124"/>
    </source>
</evidence>
<accession>A0A1T5GNZ0</accession>
<organism evidence="5 6">
    <name type="scientific">Sphingobacterium nematocida</name>
    <dbReference type="NCBI Taxonomy" id="1513896"/>
    <lineage>
        <taxon>Bacteria</taxon>
        <taxon>Pseudomonadati</taxon>
        <taxon>Bacteroidota</taxon>
        <taxon>Sphingobacteriia</taxon>
        <taxon>Sphingobacteriales</taxon>
        <taxon>Sphingobacteriaceae</taxon>
        <taxon>Sphingobacterium</taxon>
    </lineage>
</organism>
<name>A0A1T5GNZ0_9SPHI</name>
<dbReference type="PROSITE" id="PS00041">
    <property type="entry name" value="HTH_ARAC_FAMILY_1"/>
    <property type="match status" value="1"/>
</dbReference>
<dbReference type="RefSeq" id="WP_245801104.1">
    <property type="nucleotide sequence ID" value="NZ_FUZF01000029.1"/>
</dbReference>
<evidence type="ECO:0000256" key="1">
    <source>
        <dbReference type="ARBA" id="ARBA00023015"/>
    </source>
</evidence>
<dbReference type="Proteomes" id="UP000190150">
    <property type="component" value="Unassembled WGS sequence"/>
</dbReference>